<feature type="transmembrane region" description="Helical" evidence="3">
    <location>
        <begin position="261"/>
        <end position="282"/>
    </location>
</feature>
<keyword evidence="3" id="KW-0472">Membrane</keyword>
<feature type="transmembrane region" description="Helical" evidence="3">
    <location>
        <begin position="122"/>
        <end position="141"/>
    </location>
</feature>
<dbReference type="Proteomes" id="UP000799441">
    <property type="component" value="Unassembled WGS sequence"/>
</dbReference>
<dbReference type="AlphaFoldDB" id="A0A9P4UM17"/>
<evidence type="ECO:0000313" key="4">
    <source>
        <dbReference type="EMBL" id="KAF2718408.1"/>
    </source>
</evidence>
<dbReference type="OrthoDB" id="546893at2759"/>
<keyword evidence="5" id="KW-1185">Reference proteome</keyword>
<feature type="transmembrane region" description="Helical" evidence="3">
    <location>
        <begin position="167"/>
        <end position="185"/>
    </location>
</feature>
<comment type="subcellular location">
    <subcellularLocation>
        <location evidence="1">Cell inner membrane</location>
        <topology evidence="1">Multi-pass membrane protein</topology>
    </subcellularLocation>
</comment>
<dbReference type="InterPro" id="IPR011701">
    <property type="entry name" value="MFS"/>
</dbReference>
<protein>
    <submittedName>
        <fullName evidence="4">MFS general substrate transporter</fullName>
    </submittedName>
</protein>
<feature type="transmembrane region" description="Helical" evidence="3">
    <location>
        <begin position="64"/>
        <end position="85"/>
    </location>
</feature>
<comment type="caution">
    <text evidence="4">The sequence shown here is derived from an EMBL/GenBank/DDBJ whole genome shotgun (WGS) entry which is preliminary data.</text>
</comment>
<proteinExistence type="predicted"/>
<keyword evidence="2" id="KW-1003">Cell membrane</keyword>
<feature type="transmembrane region" description="Helical" evidence="3">
    <location>
        <begin position="302"/>
        <end position="320"/>
    </location>
</feature>
<keyword evidence="3" id="KW-0812">Transmembrane</keyword>
<organism evidence="4 5">
    <name type="scientific">Polychaeton citri CBS 116435</name>
    <dbReference type="NCBI Taxonomy" id="1314669"/>
    <lineage>
        <taxon>Eukaryota</taxon>
        <taxon>Fungi</taxon>
        <taxon>Dikarya</taxon>
        <taxon>Ascomycota</taxon>
        <taxon>Pezizomycotina</taxon>
        <taxon>Dothideomycetes</taxon>
        <taxon>Dothideomycetidae</taxon>
        <taxon>Capnodiales</taxon>
        <taxon>Capnodiaceae</taxon>
        <taxon>Polychaeton</taxon>
    </lineage>
</organism>
<evidence type="ECO:0000256" key="3">
    <source>
        <dbReference type="SAM" id="Phobius"/>
    </source>
</evidence>
<dbReference type="PANTHER" id="PTHR43702:SF3">
    <property type="entry name" value="PROTEIN TSGA"/>
    <property type="match status" value="1"/>
</dbReference>
<accession>A0A9P4UM17</accession>
<feature type="transmembrane region" description="Helical" evidence="3">
    <location>
        <begin position="23"/>
        <end position="44"/>
    </location>
</feature>
<name>A0A9P4UM17_9PEZI</name>
<reference evidence="4" key="1">
    <citation type="journal article" date="2020" name="Stud. Mycol.">
        <title>101 Dothideomycetes genomes: a test case for predicting lifestyles and emergence of pathogens.</title>
        <authorList>
            <person name="Haridas S."/>
            <person name="Albert R."/>
            <person name="Binder M."/>
            <person name="Bloem J."/>
            <person name="Labutti K."/>
            <person name="Salamov A."/>
            <person name="Andreopoulos B."/>
            <person name="Baker S."/>
            <person name="Barry K."/>
            <person name="Bills G."/>
            <person name="Bluhm B."/>
            <person name="Cannon C."/>
            <person name="Castanera R."/>
            <person name="Culley D."/>
            <person name="Daum C."/>
            <person name="Ezra D."/>
            <person name="Gonzalez J."/>
            <person name="Henrissat B."/>
            <person name="Kuo A."/>
            <person name="Liang C."/>
            <person name="Lipzen A."/>
            <person name="Lutzoni F."/>
            <person name="Magnuson J."/>
            <person name="Mondo S."/>
            <person name="Nolan M."/>
            <person name="Ohm R."/>
            <person name="Pangilinan J."/>
            <person name="Park H.-J."/>
            <person name="Ramirez L."/>
            <person name="Alfaro M."/>
            <person name="Sun H."/>
            <person name="Tritt A."/>
            <person name="Yoshinaga Y."/>
            <person name="Zwiers L.-H."/>
            <person name="Turgeon B."/>
            <person name="Goodwin S."/>
            <person name="Spatafora J."/>
            <person name="Crous P."/>
            <person name="Grigoriev I."/>
        </authorList>
    </citation>
    <scope>NUCLEOTIDE SEQUENCE</scope>
    <source>
        <strain evidence="4">CBS 116435</strain>
    </source>
</reference>
<feature type="transmembrane region" description="Helical" evidence="3">
    <location>
        <begin position="92"/>
        <end position="110"/>
    </location>
</feature>
<dbReference type="EMBL" id="MU003825">
    <property type="protein sequence ID" value="KAF2718408.1"/>
    <property type="molecule type" value="Genomic_DNA"/>
</dbReference>
<evidence type="ECO:0000256" key="1">
    <source>
        <dbReference type="ARBA" id="ARBA00004429"/>
    </source>
</evidence>
<dbReference type="GO" id="GO:0005886">
    <property type="term" value="C:plasma membrane"/>
    <property type="evidence" value="ECO:0007669"/>
    <property type="project" value="UniProtKB-SubCell"/>
</dbReference>
<sequence>MAGGGVPMTTGTVSGGFLTGRKLIFPLSLVISLFFLWGFSYGLLDVLNKHFQVVLGVTRLESTGLQVMYFGGGYLCFSPIAAEVLKRRGYKFTILMGLALYSIGAVMFWPTAHFSTPSNEKASFGGFLACTLVIACGLATLETSANSYAVVIGDPATASARLQFCQAWNGVASFIGPLIASKFFFSGANANSLTNVQYVYLAVACAGAAVAVLFFFAKLPEVEEERVRSASVVSVANEEAAVDQYGHVVGDGPLYKQYNMIFGFIAQFCYVGAQVTIASFFINYATEAASYTSAEASNMLSYALITFTVGRFIAFGLSLFIESNFLLIVYAVIAIIFNIIIIAVGHTTGVVLLILIFLFEAPMYPVIFTLGTANLGKNTRRGAGILVMGVSGGAVFPPIQGAIADAASTKISYVVPLVGFFVVLGYVVFHWVRHGMHILRVKAPEVIAASYEGGAVGGAVTTVHYDEKKLSVAAAEDLRRSSVGNINPVTGGIQREEDYGRRRSSIGRVNIFATEKGSVEHSN</sequence>
<feature type="transmembrane region" description="Helical" evidence="3">
    <location>
        <begin position="325"/>
        <end position="344"/>
    </location>
</feature>
<dbReference type="PANTHER" id="PTHR43702">
    <property type="entry name" value="L-FUCOSE-PROTON SYMPORTER"/>
    <property type="match status" value="1"/>
</dbReference>
<feature type="transmembrane region" description="Helical" evidence="3">
    <location>
        <begin position="411"/>
        <end position="432"/>
    </location>
</feature>
<gene>
    <name evidence="4" type="ORF">K431DRAFT_296940</name>
</gene>
<dbReference type="SUPFAM" id="SSF103473">
    <property type="entry name" value="MFS general substrate transporter"/>
    <property type="match status" value="1"/>
</dbReference>
<evidence type="ECO:0000256" key="2">
    <source>
        <dbReference type="ARBA" id="ARBA00022475"/>
    </source>
</evidence>
<feature type="transmembrane region" description="Helical" evidence="3">
    <location>
        <begin position="350"/>
        <end position="370"/>
    </location>
</feature>
<feature type="transmembrane region" description="Helical" evidence="3">
    <location>
        <begin position="197"/>
        <end position="217"/>
    </location>
</feature>
<dbReference type="Pfam" id="PF07690">
    <property type="entry name" value="MFS_1"/>
    <property type="match status" value="1"/>
</dbReference>
<dbReference type="GO" id="GO:0022857">
    <property type="term" value="F:transmembrane transporter activity"/>
    <property type="evidence" value="ECO:0007669"/>
    <property type="project" value="InterPro"/>
</dbReference>
<keyword evidence="3" id="KW-1133">Transmembrane helix</keyword>
<feature type="transmembrane region" description="Helical" evidence="3">
    <location>
        <begin position="382"/>
        <end position="399"/>
    </location>
</feature>
<dbReference type="Gene3D" id="1.20.1250.20">
    <property type="entry name" value="MFS general substrate transporter like domains"/>
    <property type="match status" value="2"/>
</dbReference>
<dbReference type="InterPro" id="IPR050375">
    <property type="entry name" value="MFS_TsgA-like"/>
</dbReference>
<dbReference type="InterPro" id="IPR036259">
    <property type="entry name" value="MFS_trans_sf"/>
</dbReference>
<evidence type="ECO:0000313" key="5">
    <source>
        <dbReference type="Proteomes" id="UP000799441"/>
    </source>
</evidence>